<dbReference type="EMBL" id="QWFX01000006">
    <property type="protein sequence ID" value="RIJ30242.1"/>
    <property type="molecule type" value="Genomic_DNA"/>
</dbReference>
<evidence type="ECO:0000256" key="5">
    <source>
        <dbReference type="PROSITE-ProRule" id="PRU01023"/>
    </source>
</evidence>
<dbReference type="Proteomes" id="UP000266385">
    <property type="component" value="Unassembled WGS sequence"/>
</dbReference>
<dbReference type="InterPro" id="IPR035926">
    <property type="entry name" value="NusB-like_sf"/>
</dbReference>
<comment type="similarity">
    <text evidence="5">Belongs to the class I-like SAM-binding methyltransferase superfamily. RsmB/NOP family.</text>
</comment>
<dbReference type="PANTHER" id="PTHR22807:SF61">
    <property type="entry name" value="NOL1_NOP2_SUN FAMILY PROTEIN _ ANTITERMINATION NUSB DOMAIN-CONTAINING PROTEIN"/>
    <property type="match status" value="1"/>
</dbReference>
<dbReference type="GO" id="GO:0001510">
    <property type="term" value="P:RNA methylation"/>
    <property type="evidence" value="ECO:0007669"/>
    <property type="project" value="InterPro"/>
</dbReference>
<dbReference type="RefSeq" id="WP_119375562.1">
    <property type="nucleotide sequence ID" value="NZ_QWFX01000006.1"/>
</dbReference>
<dbReference type="PANTHER" id="PTHR22807">
    <property type="entry name" value="NOP2 YEAST -RELATED NOL1/NOP2/FMU SUN DOMAIN-CONTAINING"/>
    <property type="match status" value="1"/>
</dbReference>
<dbReference type="Pfam" id="PF01189">
    <property type="entry name" value="Methyltr_RsmB-F"/>
    <property type="match status" value="1"/>
</dbReference>
<sequence length="427" mass="45609">MSGAKARQAAADLLIETFDNRRTLDEAMTVSESYSRMQGADRGFARAMASAALRQLGRIDKGLAPFLSRPLETATPPARALLRVGAAQAWLLGTPPHAVVSETVAAAKGWARARSASGFLNAVLRKAVNDRSHFDKAPVTAVWPDWLTVEMMTSLGIEAATALAEAQSVEPELHLTPKDPDEIEALAARLGGKVLSGMSISVPAGDVAAIDGYESGEWWVQDVAAALPVHLLGVRPGETVLDLCAAPGGKTMQLAATGAQVTALDRSATRLERVQENLARTKLDANVEIVAAKLEDWTPPVPADRILLDAPCSALGTLRRHPEGAWIKSSDDIARFPEVQARLLRKAAGMLRPGGTLVYCVCTPLSREGRDVVNEVVADRQLKRVPISPEEANDFAGGLTPEGDLVTLPNALYGHDVFHISRLERVV</sequence>
<comment type="caution">
    <text evidence="7">The sequence shown here is derived from an EMBL/GenBank/DDBJ whole genome shotgun (WGS) entry which is preliminary data.</text>
</comment>
<dbReference type="InterPro" id="IPR049560">
    <property type="entry name" value="MeTrfase_RsmB-F_NOP2_cat"/>
</dbReference>
<keyword evidence="4 5" id="KW-0694">RNA-binding</keyword>
<reference evidence="7 8" key="1">
    <citation type="submission" date="2018-08" db="EMBL/GenBank/DDBJ databases">
        <title>Henriciella mobilis sp. nov., isolated from seawater.</title>
        <authorList>
            <person name="Cheng H."/>
            <person name="Wu Y.-H."/>
            <person name="Xu X.-W."/>
            <person name="Guo L.-L."/>
        </authorList>
    </citation>
    <scope>NUCLEOTIDE SEQUENCE [LARGE SCALE GENOMIC DNA]</scope>
    <source>
        <strain evidence="7 8">JN25</strain>
    </source>
</reference>
<dbReference type="InterPro" id="IPR001678">
    <property type="entry name" value="MeTrfase_RsmB-F_NOP2_dom"/>
</dbReference>
<dbReference type="PROSITE" id="PS51686">
    <property type="entry name" value="SAM_MT_RSMB_NOP"/>
    <property type="match status" value="1"/>
</dbReference>
<proteinExistence type="inferred from homology"/>
<keyword evidence="3 5" id="KW-0949">S-adenosyl-L-methionine</keyword>
<dbReference type="Gene3D" id="1.10.940.10">
    <property type="entry name" value="NusB-like"/>
    <property type="match status" value="1"/>
</dbReference>
<evidence type="ECO:0000256" key="4">
    <source>
        <dbReference type="ARBA" id="ARBA00022884"/>
    </source>
</evidence>
<gene>
    <name evidence="7" type="ORF">D1223_06235</name>
</gene>
<feature type="active site" description="Nucleophile" evidence="5">
    <location>
        <position position="362"/>
    </location>
</feature>
<evidence type="ECO:0000259" key="6">
    <source>
        <dbReference type="PROSITE" id="PS51686"/>
    </source>
</evidence>
<dbReference type="SUPFAM" id="SSF53335">
    <property type="entry name" value="S-adenosyl-L-methionine-dependent methyltransferases"/>
    <property type="match status" value="1"/>
</dbReference>
<dbReference type="GO" id="GO:0006355">
    <property type="term" value="P:regulation of DNA-templated transcription"/>
    <property type="evidence" value="ECO:0007669"/>
    <property type="project" value="InterPro"/>
</dbReference>
<dbReference type="CDD" id="cd02440">
    <property type="entry name" value="AdoMet_MTases"/>
    <property type="match status" value="1"/>
</dbReference>
<dbReference type="InterPro" id="IPR023267">
    <property type="entry name" value="RCMT"/>
</dbReference>
<evidence type="ECO:0000313" key="8">
    <source>
        <dbReference type="Proteomes" id="UP000266385"/>
    </source>
</evidence>
<keyword evidence="8" id="KW-1185">Reference proteome</keyword>
<dbReference type="PRINTS" id="PR02008">
    <property type="entry name" value="RCMTFAMILY"/>
</dbReference>
<dbReference type="InterPro" id="IPR029063">
    <property type="entry name" value="SAM-dependent_MTases_sf"/>
</dbReference>
<protein>
    <submittedName>
        <fullName evidence="7">Methyltransferase domain-containing protein</fullName>
    </submittedName>
</protein>
<dbReference type="GO" id="GO:0003723">
    <property type="term" value="F:RNA binding"/>
    <property type="evidence" value="ECO:0007669"/>
    <property type="project" value="UniProtKB-UniRule"/>
</dbReference>
<keyword evidence="1 5" id="KW-0489">Methyltransferase</keyword>
<feature type="binding site" evidence="5">
    <location>
        <begin position="244"/>
        <end position="250"/>
    </location>
    <ligand>
        <name>S-adenosyl-L-methionine</name>
        <dbReference type="ChEBI" id="CHEBI:59789"/>
    </ligand>
</feature>
<accession>A0A399RK71</accession>
<evidence type="ECO:0000256" key="1">
    <source>
        <dbReference type="ARBA" id="ARBA00022603"/>
    </source>
</evidence>
<dbReference type="Pfam" id="PF01029">
    <property type="entry name" value="NusB"/>
    <property type="match status" value="1"/>
</dbReference>
<dbReference type="OrthoDB" id="9810297at2"/>
<dbReference type="Gene3D" id="3.40.50.150">
    <property type="entry name" value="Vaccinia Virus protein VP39"/>
    <property type="match status" value="1"/>
</dbReference>
<evidence type="ECO:0000256" key="3">
    <source>
        <dbReference type="ARBA" id="ARBA00022691"/>
    </source>
</evidence>
<feature type="binding site" evidence="5">
    <location>
        <position position="265"/>
    </location>
    <ligand>
        <name>S-adenosyl-L-methionine</name>
        <dbReference type="ChEBI" id="CHEBI:59789"/>
    </ligand>
</feature>
<keyword evidence="2 5" id="KW-0808">Transferase</keyword>
<dbReference type="AlphaFoldDB" id="A0A399RK71"/>
<dbReference type="InterPro" id="IPR006027">
    <property type="entry name" value="NusB_RsmB_TIM44"/>
</dbReference>
<evidence type="ECO:0000313" key="7">
    <source>
        <dbReference type="EMBL" id="RIJ30242.1"/>
    </source>
</evidence>
<feature type="domain" description="SAM-dependent MTase RsmB/NOP-type" evidence="6">
    <location>
        <begin position="147"/>
        <end position="426"/>
    </location>
</feature>
<evidence type="ECO:0000256" key="2">
    <source>
        <dbReference type="ARBA" id="ARBA00022679"/>
    </source>
</evidence>
<name>A0A399RK71_9PROT</name>
<dbReference type="SUPFAM" id="SSF48013">
    <property type="entry name" value="NusB-like"/>
    <property type="match status" value="1"/>
</dbReference>
<dbReference type="GO" id="GO:0008173">
    <property type="term" value="F:RNA methyltransferase activity"/>
    <property type="evidence" value="ECO:0007669"/>
    <property type="project" value="InterPro"/>
</dbReference>
<organism evidence="7 8">
    <name type="scientific">Henriciella mobilis</name>
    <dbReference type="NCBI Taxonomy" id="2305467"/>
    <lineage>
        <taxon>Bacteria</taxon>
        <taxon>Pseudomonadati</taxon>
        <taxon>Pseudomonadota</taxon>
        <taxon>Alphaproteobacteria</taxon>
        <taxon>Hyphomonadales</taxon>
        <taxon>Hyphomonadaceae</taxon>
        <taxon>Henriciella</taxon>
    </lineage>
</organism>
<comment type="caution">
    <text evidence="5">Lacks conserved residue(s) required for the propagation of feature annotation.</text>
</comment>
<feature type="binding site" evidence="5">
    <location>
        <position position="309"/>
    </location>
    <ligand>
        <name>S-adenosyl-L-methionine</name>
        <dbReference type="ChEBI" id="CHEBI:59789"/>
    </ligand>
</feature>